<proteinExistence type="predicted"/>
<name>A0A921N2X8_9FIRM</name>
<dbReference type="AlphaFoldDB" id="A0A921N2X8"/>
<dbReference type="EMBL" id="DYUB01000308">
    <property type="protein sequence ID" value="HJG97385.1"/>
    <property type="molecule type" value="Genomic_DNA"/>
</dbReference>
<reference evidence="1" key="2">
    <citation type="submission" date="2021-09" db="EMBL/GenBank/DDBJ databases">
        <authorList>
            <person name="Gilroy R."/>
        </authorList>
    </citation>
    <scope>NUCLEOTIDE SEQUENCE</scope>
    <source>
        <strain evidence="1">1277</strain>
    </source>
</reference>
<sequence>MKVQVALHGCDDSTYFEVEADKNRLEFLKELSEKSQSESDYACMPVLEYKIIE</sequence>
<reference evidence="1" key="1">
    <citation type="journal article" date="2021" name="PeerJ">
        <title>Extensive microbial diversity within the chicken gut microbiome revealed by metagenomics and culture.</title>
        <authorList>
            <person name="Gilroy R."/>
            <person name="Ravi A."/>
            <person name="Getino M."/>
            <person name="Pursley I."/>
            <person name="Horton D.L."/>
            <person name="Alikhan N.F."/>
            <person name="Baker D."/>
            <person name="Gharbi K."/>
            <person name="Hall N."/>
            <person name="Watson M."/>
            <person name="Adriaenssens E.M."/>
            <person name="Foster-Nyarko E."/>
            <person name="Jarju S."/>
            <person name="Secka A."/>
            <person name="Antonio M."/>
            <person name="Oren A."/>
            <person name="Chaudhuri R.R."/>
            <person name="La Ragione R."/>
            <person name="Hildebrand F."/>
            <person name="Pallen M.J."/>
        </authorList>
    </citation>
    <scope>NUCLEOTIDE SEQUENCE</scope>
    <source>
        <strain evidence="1">1277</strain>
    </source>
</reference>
<organism evidence="1 2">
    <name type="scientific">Romboutsia timonensis</name>
    <dbReference type="NCBI Taxonomy" id="1776391"/>
    <lineage>
        <taxon>Bacteria</taxon>
        <taxon>Bacillati</taxon>
        <taxon>Bacillota</taxon>
        <taxon>Clostridia</taxon>
        <taxon>Peptostreptococcales</taxon>
        <taxon>Peptostreptococcaceae</taxon>
        <taxon>Romboutsia</taxon>
    </lineage>
</organism>
<protein>
    <submittedName>
        <fullName evidence="1">Uncharacterized protein</fullName>
    </submittedName>
</protein>
<comment type="caution">
    <text evidence="1">The sequence shown here is derived from an EMBL/GenBank/DDBJ whole genome shotgun (WGS) entry which is preliminary data.</text>
</comment>
<evidence type="ECO:0000313" key="1">
    <source>
        <dbReference type="EMBL" id="HJG97385.1"/>
    </source>
</evidence>
<gene>
    <name evidence="1" type="ORF">K8V90_09810</name>
</gene>
<accession>A0A921N2X8</accession>
<dbReference type="Proteomes" id="UP000776700">
    <property type="component" value="Unassembled WGS sequence"/>
</dbReference>
<evidence type="ECO:0000313" key="2">
    <source>
        <dbReference type="Proteomes" id="UP000776700"/>
    </source>
</evidence>